<feature type="compositionally biased region" description="Basic and acidic residues" evidence="1">
    <location>
        <begin position="44"/>
        <end position="63"/>
    </location>
</feature>
<dbReference type="OrthoDB" id="3799363at2759"/>
<evidence type="ECO:0000313" key="3">
    <source>
        <dbReference type="Proteomes" id="UP000800200"/>
    </source>
</evidence>
<keyword evidence="3" id="KW-1185">Reference proteome</keyword>
<dbReference type="EMBL" id="ML994665">
    <property type="protein sequence ID" value="KAF2179538.1"/>
    <property type="molecule type" value="Genomic_DNA"/>
</dbReference>
<gene>
    <name evidence="2" type="ORF">K469DRAFT_693919</name>
</gene>
<feature type="compositionally biased region" description="Low complexity" evidence="1">
    <location>
        <begin position="12"/>
        <end position="23"/>
    </location>
</feature>
<evidence type="ECO:0000313" key="2">
    <source>
        <dbReference type="EMBL" id="KAF2179538.1"/>
    </source>
</evidence>
<feature type="region of interest" description="Disordered" evidence="1">
    <location>
        <begin position="1"/>
        <end position="64"/>
    </location>
</feature>
<name>A0A6A6DMB6_9PEZI</name>
<reference evidence="2" key="1">
    <citation type="journal article" date="2020" name="Stud. Mycol.">
        <title>101 Dothideomycetes genomes: a test case for predicting lifestyles and emergence of pathogens.</title>
        <authorList>
            <person name="Haridas S."/>
            <person name="Albert R."/>
            <person name="Binder M."/>
            <person name="Bloem J."/>
            <person name="Labutti K."/>
            <person name="Salamov A."/>
            <person name="Andreopoulos B."/>
            <person name="Baker S."/>
            <person name="Barry K."/>
            <person name="Bills G."/>
            <person name="Bluhm B."/>
            <person name="Cannon C."/>
            <person name="Castanera R."/>
            <person name="Culley D."/>
            <person name="Daum C."/>
            <person name="Ezra D."/>
            <person name="Gonzalez J."/>
            <person name="Henrissat B."/>
            <person name="Kuo A."/>
            <person name="Liang C."/>
            <person name="Lipzen A."/>
            <person name="Lutzoni F."/>
            <person name="Magnuson J."/>
            <person name="Mondo S."/>
            <person name="Nolan M."/>
            <person name="Ohm R."/>
            <person name="Pangilinan J."/>
            <person name="Park H.-J."/>
            <person name="Ramirez L."/>
            <person name="Alfaro M."/>
            <person name="Sun H."/>
            <person name="Tritt A."/>
            <person name="Yoshinaga Y."/>
            <person name="Zwiers L.-H."/>
            <person name="Turgeon B."/>
            <person name="Goodwin S."/>
            <person name="Spatafora J."/>
            <person name="Crous P."/>
            <person name="Grigoriev I."/>
        </authorList>
    </citation>
    <scope>NUCLEOTIDE SEQUENCE</scope>
    <source>
        <strain evidence="2">CBS 207.26</strain>
    </source>
</reference>
<accession>A0A6A6DMB6</accession>
<sequence>MSNAAQVQIYNSSQSSLTSSSQESNRKRKRNCDRVGITGDNDSDSGHDERKHKRAETDTAASDKRRRRLKCPYYVRRPEDHQRGCCKGKGFEDMSRLRTHIRLIHTKPLRCVRCWIDMATSEAYDEHLRSDQRCVKAPEPQDDRISIQRLENLTLHRLPFNKAKSESEKWRILYRILFPQDADVPCPYEEPGMSPVEERLFMQVLERKILDALGPAIVSRIQPQLSAMMRDTKKEARQLALAKSKADTPSTPNTTYPSTVKHALPTTAHTHQHQQEMSDHIPNAFSAHNHTSHEFMGSSNDIHVSESFDDAWSPTVHMHIQPPIQFQGDETLHLPDQVPNQAPILDLGGWRFDIEFSESP</sequence>
<dbReference type="AlphaFoldDB" id="A0A6A6DMB6"/>
<dbReference type="PANTHER" id="PTHR38166">
    <property type="entry name" value="C2H2-TYPE DOMAIN-CONTAINING PROTEIN-RELATED"/>
    <property type="match status" value="1"/>
</dbReference>
<dbReference type="PANTHER" id="PTHR38166:SF1">
    <property type="entry name" value="C2H2-TYPE DOMAIN-CONTAINING PROTEIN"/>
    <property type="match status" value="1"/>
</dbReference>
<dbReference type="Proteomes" id="UP000800200">
    <property type="component" value="Unassembled WGS sequence"/>
</dbReference>
<dbReference type="Gene3D" id="3.30.160.60">
    <property type="entry name" value="Classic Zinc Finger"/>
    <property type="match status" value="1"/>
</dbReference>
<organism evidence="2 3">
    <name type="scientific">Zopfia rhizophila CBS 207.26</name>
    <dbReference type="NCBI Taxonomy" id="1314779"/>
    <lineage>
        <taxon>Eukaryota</taxon>
        <taxon>Fungi</taxon>
        <taxon>Dikarya</taxon>
        <taxon>Ascomycota</taxon>
        <taxon>Pezizomycotina</taxon>
        <taxon>Dothideomycetes</taxon>
        <taxon>Dothideomycetes incertae sedis</taxon>
        <taxon>Zopfiaceae</taxon>
        <taxon>Zopfia</taxon>
    </lineage>
</organism>
<proteinExistence type="predicted"/>
<protein>
    <recommendedName>
        <fullName evidence="4">C2H2-type domain-containing protein</fullName>
    </recommendedName>
</protein>
<evidence type="ECO:0008006" key="4">
    <source>
        <dbReference type="Google" id="ProtNLM"/>
    </source>
</evidence>
<evidence type="ECO:0000256" key="1">
    <source>
        <dbReference type="SAM" id="MobiDB-lite"/>
    </source>
</evidence>
<feature type="compositionally biased region" description="Polar residues" evidence="1">
    <location>
        <begin position="1"/>
        <end position="11"/>
    </location>
</feature>